<dbReference type="GO" id="GO:0003972">
    <property type="term" value="F:RNA ligase (ATP) activity"/>
    <property type="evidence" value="ECO:0007669"/>
    <property type="project" value="UniProtKB-EC"/>
</dbReference>
<keyword evidence="2" id="KW-0436">Ligase</keyword>
<dbReference type="Gene3D" id="3.30.470.30">
    <property type="entry name" value="DNA ligase/mRNA capping enzyme"/>
    <property type="match status" value="1"/>
</dbReference>
<dbReference type="AlphaFoldDB" id="A0AAE3GWS4"/>
<reference evidence="2" key="1">
    <citation type="submission" date="2022-06" db="EMBL/GenBank/DDBJ databases">
        <title>New cyanobacteria of genus Symplocastrum in benthos of Lake Baikal.</title>
        <authorList>
            <person name="Sorokovikova E."/>
            <person name="Tikhonova I."/>
            <person name="Krasnopeev A."/>
            <person name="Evseev P."/>
            <person name="Gladkikh A."/>
            <person name="Belykh O."/>
        </authorList>
    </citation>
    <scope>NUCLEOTIDE SEQUENCE</scope>
    <source>
        <strain evidence="2">BBK-W-15</strain>
    </source>
</reference>
<dbReference type="NCBIfam" id="TIGR02306">
    <property type="entry name" value="RNA_lig_DRB0094"/>
    <property type="match status" value="1"/>
</dbReference>
<feature type="domain" description="RNA ligase" evidence="1">
    <location>
        <begin position="151"/>
        <end position="316"/>
    </location>
</feature>
<dbReference type="InterPro" id="IPR012340">
    <property type="entry name" value="NA-bd_OB-fold"/>
</dbReference>
<dbReference type="RefSeq" id="WP_254014635.1">
    <property type="nucleotide sequence ID" value="NZ_JAMZMM010000425.1"/>
</dbReference>
<organism evidence="2 3">
    <name type="scientific">Limnofasciculus baicalensis BBK-W-15</name>
    <dbReference type="NCBI Taxonomy" id="2699891"/>
    <lineage>
        <taxon>Bacteria</taxon>
        <taxon>Bacillati</taxon>
        <taxon>Cyanobacteriota</taxon>
        <taxon>Cyanophyceae</taxon>
        <taxon>Coleofasciculales</taxon>
        <taxon>Coleofasciculaceae</taxon>
        <taxon>Limnofasciculus</taxon>
        <taxon>Limnofasciculus baicalensis</taxon>
    </lineage>
</organism>
<name>A0AAE3GWS4_9CYAN</name>
<protein>
    <submittedName>
        <fullName evidence="2">RNA ligase (ATP)</fullName>
        <ecNumber evidence="2">6.5.1.3</ecNumber>
    </submittedName>
</protein>
<dbReference type="Pfam" id="PF09414">
    <property type="entry name" value="RNA_ligase"/>
    <property type="match status" value="1"/>
</dbReference>
<proteinExistence type="predicted"/>
<sequence>MSIFKVEVVKINSIINHPNADRLEIATLAGMAYQVIVAKGSFQPGNLAFYFPIDSVIPEDYLDKFGIRPHYSKKLRAARLRGIFSEGLLIPVGDNFTGNVGDDYTEHFGVTKYEYPIPIGMNGDMESHIGQYKFPSPENLKRYKDILQEGEEVVVTEKLHGTCWTVVVDGDGTIHLGSHNYFWKNTEKNKDLVYVRAYNQNPVLHNLPANTQIFGEIYGVQDIKYGLKNGKIGIAIFAVKSNGRFLDYGEFVSFCEEFNLPIVPVLYQGAYSWEAVAQFNNANSVLSPECIMEGVVVQPLVERTTPEIGRVVMKLISDRYLLRKDGTELH</sequence>
<dbReference type="EC" id="6.5.1.3" evidence="2"/>
<comment type="caution">
    <text evidence="2">The sequence shown here is derived from an EMBL/GenBank/DDBJ whole genome shotgun (WGS) entry which is preliminary data.</text>
</comment>
<dbReference type="EMBL" id="JAMZMM010000425">
    <property type="protein sequence ID" value="MCP2731904.1"/>
    <property type="molecule type" value="Genomic_DNA"/>
</dbReference>
<evidence type="ECO:0000313" key="2">
    <source>
        <dbReference type="EMBL" id="MCP2731904.1"/>
    </source>
</evidence>
<keyword evidence="3" id="KW-1185">Reference proteome</keyword>
<dbReference type="SUPFAM" id="SSF56091">
    <property type="entry name" value="DNA ligase/mRNA capping enzyme, catalytic domain"/>
    <property type="match status" value="1"/>
</dbReference>
<gene>
    <name evidence="2" type="ORF">NJ959_26075</name>
</gene>
<dbReference type="Pfam" id="PF21189">
    <property type="entry name" value="PHA02142"/>
    <property type="match status" value="1"/>
</dbReference>
<evidence type="ECO:0000313" key="3">
    <source>
        <dbReference type="Proteomes" id="UP001204953"/>
    </source>
</evidence>
<dbReference type="Proteomes" id="UP001204953">
    <property type="component" value="Unassembled WGS sequence"/>
</dbReference>
<dbReference type="Gene3D" id="2.40.50.140">
    <property type="entry name" value="Nucleic acid-binding proteins"/>
    <property type="match status" value="1"/>
</dbReference>
<dbReference type="InterPro" id="IPR021122">
    <property type="entry name" value="RNA_ligase_dom_REL/Rnl2"/>
</dbReference>
<accession>A0AAE3GWS4</accession>
<evidence type="ECO:0000259" key="1">
    <source>
        <dbReference type="Pfam" id="PF09414"/>
    </source>
</evidence>
<dbReference type="InterPro" id="IPR012646">
    <property type="entry name" value="RNA_ligase_DRB0094"/>
</dbReference>